<dbReference type="EMBL" id="BKCJ010003425">
    <property type="protein sequence ID" value="GEU55008.1"/>
    <property type="molecule type" value="Genomic_DNA"/>
</dbReference>
<gene>
    <name evidence="1" type="ORF">Tci_026986</name>
</gene>
<proteinExistence type="predicted"/>
<comment type="caution">
    <text evidence="1">The sequence shown here is derived from an EMBL/GenBank/DDBJ whole genome shotgun (WGS) entry which is preliminary data.</text>
</comment>
<evidence type="ECO:0000313" key="1">
    <source>
        <dbReference type="EMBL" id="GEU55008.1"/>
    </source>
</evidence>
<reference evidence="1" key="1">
    <citation type="journal article" date="2019" name="Sci. Rep.">
        <title>Draft genome of Tanacetum cinerariifolium, the natural source of mosquito coil.</title>
        <authorList>
            <person name="Yamashiro T."/>
            <person name="Shiraishi A."/>
            <person name="Satake H."/>
            <person name="Nakayama K."/>
        </authorList>
    </citation>
    <scope>NUCLEOTIDE SEQUENCE</scope>
</reference>
<dbReference type="AlphaFoldDB" id="A0A6L2KZR4"/>
<name>A0A6L2KZR4_TANCI</name>
<organism evidence="1">
    <name type="scientific">Tanacetum cinerariifolium</name>
    <name type="common">Dalmatian daisy</name>
    <name type="synonym">Chrysanthemum cinerariifolium</name>
    <dbReference type="NCBI Taxonomy" id="118510"/>
    <lineage>
        <taxon>Eukaryota</taxon>
        <taxon>Viridiplantae</taxon>
        <taxon>Streptophyta</taxon>
        <taxon>Embryophyta</taxon>
        <taxon>Tracheophyta</taxon>
        <taxon>Spermatophyta</taxon>
        <taxon>Magnoliopsida</taxon>
        <taxon>eudicotyledons</taxon>
        <taxon>Gunneridae</taxon>
        <taxon>Pentapetalae</taxon>
        <taxon>asterids</taxon>
        <taxon>campanulids</taxon>
        <taxon>Asterales</taxon>
        <taxon>Asteraceae</taxon>
        <taxon>Asteroideae</taxon>
        <taxon>Anthemideae</taxon>
        <taxon>Anthemidinae</taxon>
        <taxon>Tanacetum</taxon>
    </lineage>
</organism>
<accession>A0A6L2KZR4</accession>
<protein>
    <submittedName>
        <fullName evidence="1">Uncharacterized protein</fullName>
    </submittedName>
</protein>
<sequence length="257" mass="29780">MDDPDLTMEEYIKLKAKKARRHGRIFNWETATYGKGSYFDDFDYLKDFENEFPTIVYNDALTSDQFPNPRRLRCQMSWKEFILALGLYMVEEMASEGFRAYWAGSSREIAAKANLRDYWTEISSVVDFLNGVPSYTAIWDLLMRLCHCLMAFSISKRGQAPEKVTTTDLFYLRRMDQGAVNLPYLLAIYLFRHAEGRKGQIVVIPDLTRIDIDELVRLCIYEWVDPKIAKEGAQAVLTHVQPPPRHQTAALALRTMP</sequence>